<feature type="transmembrane region" description="Helical" evidence="2">
    <location>
        <begin position="106"/>
        <end position="129"/>
    </location>
</feature>
<feature type="compositionally biased region" description="Basic residues" evidence="1">
    <location>
        <begin position="162"/>
        <end position="173"/>
    </location>
</feature>
<evidence type="ECO:0000256" key="1">
    <source>
        <dbReference type="SAM" id="MobiDB-lite"/>
    </source>
</evidence>
<keyword evidence="2" id="KW-0812">Transmembrane</keyword>
<gene>
    <name evidence="3" type="ORF">P691DRAFT_766077</name>
</gene>
<dbReference type="OrthoDB" id="972532at2759"/>
<protein>
    <submittedName>
        <fullName evidence="3">Uncharacterized protein</fullName>
    </submittedName>
</protein>
<accession>A0A9P6BXK7</accession>
<dbReference type="Proteomes" id="UP000807342">
    <property type="component" value="Unassembled WGS sequence"/>
</dbReference>
<feature type="transmembrane region" description="Helical" evidence="2">
    <location>
        <begin position="31"/>
        <end position="56"/>
    </location>
</feature>
<name>A0A9P6BXK7_9AGAR</name>
<reference evidence="3" key="1">
    <citation type="submission" date="2020-11" db="EMBL/GenBank/DDBJ databases">
        <authorList>
            <consortium name="DOE Joint Genome Institute"/>
            <person name="Ahrendt S."/>
            <person name="Riley R."/>
            <person name="Andreopoulos W."/>
            <person name="Labutti K."/>
            <person name="Pangilinan J."/>
            <person name="Ruiz-Duenas F.J."/>
            <person name="Barrasa J.M."/>
            <person name="Sanchez-Garcia M."/>
            <person name="Camarero S."/>
            <person name="Miyauchi S."/>
            <person name="Serrano A."/>
            <person name="Linde D."/>
            <person name="Babiker R."/>
            <person name="Drula E."/>
            <person name="Ayuso-Fernandez I."/>
            <person name="Pacheco R."/>
            <person name="Padilla G."/>
            <person name="Ferreira P."/>
            <person name="Barriuso J."/>
            <person name="Kellner H."/>
            <person name="Castanera R."/>
            <person name="Alfaro M."/>
            <person name="Ramirez L."/>
            <person name="Pisabarro A.G."/>
            <person name="Kuo A."/>
            <person name="Tritt A."/>
            <person name="Lipzen A."/>
            <person name="He G."/>
            <person name="Yan M."/>
            <person name="Ng V."/>
            <person name="Cullen D."/>
            <person name="Martin F."/>
            <person name="Rosso M.-N."/>
            <person name="Henrissat B."/>
            <person name="Hibbett D."/>
            <person name="Martinez A.T."/>
            <person name="Grigoriev I.V."/>
        </authorList>
    </citation>
    <scope>NUCLEOTIDE SEQUENCE</scope>
    <source>
        <strain evidence="3">MF-IS2</strain>
    </source>
</reference>
<keyword evidence="4" id="KW-1185">Reference proteome</keyword>
<feature type="transmembrane region" description="Helical" evidence="2">
    <location>
        <begin position="77"/>
        <end position="100"/>
    </location>
</feature>
<evidence type="ECO:0000256" key="2">
    <source>
        <dbReference type="SAM" id="Phobius"/>
    </source>
</evidence>
<evidence type="ECO:0000313" key="4">
    <source>
        <dbReference type="Proteomes" id="UP000807342"/>
    </source>
</evidence>
<feature type="region of interest" description="Disordered" evidence="1">
    <location>
        <begin position="162"/>
        <end position="188"/>
    </location>
</feature>
<keyword evidence="2" id="KW-0472">Membrane</keyword>
<dbReference type="AlphaFoldDB" id="A0A9P6BXK7"/>
<proteinExistence type="predicted"/>
<organism evidence="3 4">
    <name type="scientific">Macrolepiota fuliginosa MF-IS2</name>
    <dbReference type="NCBI Taxonomy" id="1400762"/>
    <lineage>
        <taxon>Eukaryota</taxon>
        <taxon>Fungi</taxon>
        <taxon>Dikarya</taxon>
        <taxon>Basidiomycota</taxon>
        <taxon>Agaricomycotina</taxon>
        <taxon>Agaricomycetes</taxon>
        <taxon>Agaricomycetidae</taxon>
        <taxon>Agaricales</taxon>
        <taxon>Agaricineae</taxon>
        <taxon>Agaricaceae</taxon>
        <taxon>Macrolepiota</taxon>
    </lineage>
</organism>
<keyword evidence="2" id="KW-1133">Transmembrane helix</keyword>
<sequence>MSMVATLFAGVASTMLQLSIGTGVTSSAMLAVNALWLSALIFSIGALLNNLISVAWKGSEMHFRLPSFISDCIRLSPSVFLILVVLSFSIGIVIFTFASVQATATAYFVIAATAVTFVVAAGAATWLIFDWLVLSRCDIEDPDRENSKDKSSKWRCRWRHNRHGHGKCRKQRMRRDLRNQEVQTTNEA</sequence>
<evidence type="ECO:0000313" key="3">
    <source>
        <dbReference type="EMBL" id="KAF9441608.1"/>
    </source>
</evidence>
<dbReference type="EMBL" id="MU151841">
    <property type="protein sequence ID" value="KAF9441608.1"/>
    <property type="molecule type" value="Genomic_DNA"/>
</dbReference>
<comment type="caution">
    <text evidence="3">The sequence shown here is derived from an EMBL/GenBank/DDBJ whole genome shotgun (WGS) entry which is preliminary data.</text>
</comment>